<evidence type="ECO:0000313" key="2">
    <source>
        <dbReference type="EMBL" id="KTD64648.1"/>
    </source>
</evidence>
<sequence length="484" mass="53794">MPESIPSLSSQTGHGNSSEMSDYPASHGSSSEESSVSSSRGRVVEESPVLHAIRQKGQKNTYQVARKDGKLVLTKGKCARVQRKYTRTENGEVIITELPREKDGTAQYRAKFSGIPLLDSLQGDIEDDDDSRRIPLLFGNMNQTRAFILTTLNDENAVVEVHIEISYPKTGKVDVIHFTMNPDSSGDESLMNTISFARLKGPAGNLFFTNEERDGDSPEIPSPYVTCDDQSPPSIARLAGDYKGKATIYPVTSGKIRSLCGFFDRIPWQSNMNYGFNNDARYPDSHAKLHTHFTMRLCKRLNMKSLDFTSLLVAQKEGHPDERLGQVFAIEQKKEFGLDDIIQLYVGNLEFNIHIKEDVKDIELFLSEHGPEISSDPAQSLSDGERSSESEGSSDTADRRTSSRMETVYLGFVRPSLGGKKLLPESKSKLRVVGLNSLDRTSSAGFDVRFWETEKADQILIKGLNDISTELEAHGLELNDSVKI</sequence>
<protein>
    <submittedName>
        <fullName evidence="2">Uncharacterized protein</fullName>
    </submittedName>
</protein>
<dbReference type="Proteomes" id="UP000054877">
    <property type="component" value="Unassembled WGS sequence"/>
</dbReference>
<evidence type="ECO:0000313" key="3">
    <source>
        <dbReference type="Proteomes" id="UP000054877"/>
    </source>
</evidence>
<feature type="compositionally biased region" description="Polar residues" evidence="1">
    <location>
        <begin position="1"/>
        <end position="20"/>
    </location>
</feature>
<dbReference type="STRING" id="452.Lspi_0815"/>
<dbReference type="PATRIC" id="fig|452.5.peg.893"/>
<keyword evidence="3" id="KW-1185">Reference proteome</keyword>
<gene>
    <name evidence="2" type="ORF">Lspi_0815</name>
</gene>
<evidence type="ECO:0000256" key="1">
    <source>
        <dbReference type="SAM" id="MobiDB-lite"/>
    </source>
</evidence>
<feature type="region of interest" description="Disordered" evidence="1">
    <location>
        <begin position="371"/>
        <end position="402"/>
    </location>
</feature>
<feature type="region of interest" description="Disordered" evidence="1">
    <location>
        <begin position="1"/>
        <end position="49"/>
    </location>
</feature>
<accession>A0A0W0Z676</accession>
<dbReference type="EMBL" id="LNYX01000012">
    <property type="protein sequence ID" value="KTD64648.1"/>
    <property type="molecule type" value="Genomic_DNA"/>
</dbReference>
<reference evidence="2 3" key="1">
    <citation type="submission" date="2015-11" db="EMBL/GenBank/DDBJ databases">
        <title>Genomic analysis of 38 Legionella species identifies large and diverse effector repertoires.</title>
        <authorList>
            <person name="Burstein D."/>
            <person name="Amaro F."/>
            <person name="Zusman T."/>
            <person name="Lifshitz Z."/>
            <person name="Cohen O."/>
            <person name="Gilbert J.A."/>
            <person name="Pupko T."/>
            <person name="Shuman H.A."/>
            <person name="Segal G."/>
        </authorList>
    </citation>
    <scope>NUCLEOTIDE SEQUENCE [LARGE SCALE GENOMIC DNA]</scope>
    <source>
        <strain evidence="2 3">Mt.St.Helens-9</strain>
    </source>
</reference>
<organism evidence="2 3">
    <name type="scientific">Legionella spiritensis</name>
    <dbReference type="NCBI Taxonomy" id="452"/>
    <lineage>
        <taxon>Bacteria</taxon>
        <taxon>Pseudomonadati</taxon>
        <taxon>Pseudomonadota</taxon>
        <taxon>Gammaproteobacteria</taxon>
        <taxon>Legionellales</taxon>
        <taxon>Legionellaceae</taxon>
        <taxon>Legionella</taxon>
    </lineage>
</organism>
<name>A0A0W0Z676_LEGSP</name>
<dbReference type="RefSeq" id="WP_058482760.1">
    <property type="nucleotide sequence ID" value="NZ_CAAAII010000002.1"/>
</dbReference>
<proteinExistence type="predicted"/>
<feature type="compositionally biased region" description="Low complexity" evidence="1">
    <location>
        <begin position="28"/>
        <end position="41"/>
    </location>
</feature>
<dbReference type="AlphaFoldDB" id="A0A0W0Z676"/>
<comment type="caution">
    <text evidence="2">The sequence shown here is derived from an EMBL/GenBank/DDBJ whole genome shotgun (WGS) entry which is preliminary data.</text>
</comment>